<evidence type="ECO:0000313" key="7">
    <source>
        <dbReference type="EMBL" id="GAA3918767.1"/>
    </source>
</evidence>
<keyword evidence="5" id="KW-0998">Cell outer membrane</keyword>
<gene>
    <name evidence="7" type="ORF">GCM10022277_12560</name>
</gene>
<dbReference type="InterPro" id="IPR010583">
    <property type="entry name" value="MipA"/>
</dbReference>
<evidence type="ECO:0000256" key="6">
    <source>
        <dbReference type="SAM" id="Phobius"/>
    </source>
</evidence>
<keyword evidence="8" id="KW-1185">Reference proteome</keyword>
<comment type="subcellular location">
    <subcellularLocation>
        <location evidence="1">Cell outer membrane</location>
    </subcellularLocation>
</comment>
<dbReference type="PANTHER" id="PTHR38776:SF1">
    <property type="entry name" value="MLTA-INTERACTING PROTEIN-RELATED"/>
    <property type="match status" value="1"/>
</dbReference>
<dbReference type="EMBL" id="BAABBN010000004">
    <property type="protein sequence ID" value="GAA3918767.1"/>
    <property type="molecule type" value="Genomic_DNA"/>
</dbReference>
<keyword evidence="6" id="KW-0812">Transmembrane</keyword>
<dbReference type="Pfam" id="PF06629">
    <property type="entry name" value="MipA"/>
    <property type="match status" value="1"/>
</dbReference>
<comment type="caution">
    <text evidence="7">The sequence shown here is derived from an EMBL/GenBank/DDBJ whole genome shotgun (WGS) entry which is preliminary data.</text>
</comment>
<protein>
    <submittedName>
        <fullName evidence="7">MipA/OmpV family protein</fullName>
    </submittedName>
</protein>
<evidence type="ECO:0000256" key="5">
    <source>
        <dbReference type="ARBA" id="ARBA00023237"/>
    </source>
</evidence>
<keyword evidence="3" id="KW-0732">Signal</keyword>
<sequence>MNVFGNSTSYAGFISLLRCIFVLVFGLVFHLTAKADDFRILSLDLPENVWALGFAQTLRTSVYEGESTDQDLLPVFAYKGKHGYILGPEAGLHLYKDSDWRVDLFAAYRFSGFDKDENSALEGMSADDSLDGGIKFFWQRGDFEAIASWRMDVSERHEGDEAQFEFGYLFTSESWKLRPWIGAKWQNSDLVNYYFGVSEKEATPDREETVLSDHWQAGLGIDTSYRVDNNSVFSFSLSEMRLDTDIAHSSIVEEQYMFKAILSYQYQFVEGSGGSSVDFSNDFFEGDWFYRVAGGLATEESFNKIIRGRINFEERNTGITSVFVGKKLTDEFFSLPIEIYLKGGLVRHFEQGTQPDFWEYVTAFKGYYSGFPWSDRIETRLGFAEGVSYVERIPIIELENVESKNPSASHLLNYLDFSIDVNLGDVFSKPSWKSCYGGFSIHHRSGIFASADAFGNVDGGSNYNTLYIECQFENKL</sequence>
<evidence type="ECO:0000256" key="3">
    <source>
        <dbReference type="ARBA" id="ARBA00022729"/>
    </source>
</evidence>
<accession>A0ABP7MA97</accession>
<name>A0ABP7MA97_9GAMM</name>
<evidence type="ECO:0000256" key="2">
    <source>
        <dbReference type="ARBA" id="ARBA00005722"/>
    </source>
</evidence>
<keyword evidence="6" id="KW-1133">Transmembrane helix</keyword>
<keyword evidence="4 6" id="KW-0472">Membrane</keyword>
<organism evidence="7 8">
    <name type="scientific">Litoribacillus peritrichatus</name>
    <dbReference type="NCBI Taxonomy" id="718191"/>
    <lineage>
        <taxon>Bacteria</taxon>
        <taxon>Pseudomonadati</taxon>
        <taxon>Pseudomonadota</taxon>
        <taxon>Gammaproteobacteria</taxon>
        <taxon>Oceanospirillales</taxon>
        <taxon>Oceanospirillaceae</taxon>
        <taxon>Litoribacillus</taxon>
    </lineage>
</organism>
<proteinExistence type="inferred from homology"/>
<dbReference type="Proteomes" id="UP001501565">
    <property type="component" value="Unassembled WGS sequence"/>
</dbReference>
<reference evidence="8" key="1">
    <citation type="journal article" date="2019" name="Int. J. Syst. Evol. Microbiol.">
        <title>The Global Catalogue of Microorganisms (GCM) 10K type strain sequencing project: providing services to taxonomists for standard genome sequencing and annotation.</title>
        <authorList>
            <consortium name="The Broad Institute Genomics Platform"/>
            <consortium name="The Broad Institute Genome Sequencing Center for Infectious Disease"/>
            <person name="Wu L."/>
            <person name="Ma J."/>
        </authorList>
    </citation>
    <scope>NUCLEOTIDE SEQUENCE [LARGE SCALE GENOMIC DNA]</scope>
    <source>
        <strain evidence="8">JCM 17551</strain>
    </source>
</reference>
<comment type="similarity">
    <text evidence="2">Belongs to the MipA/OmpV family.</text>
</comment>
<evidence type="ECO:0000256" key="4">
    <source>
        <dbReference type="ARBA" id="ARBA00023136"/>
    </source>
</evidence>
<evidence type="ECO:0000313" key="8">
    <source>
        <dbReference type="Proteomes" id="UP001501565"/>
    </source>
</evidence>
<dbReference type="PANTHER" id="PTHR38776">
    <property type="entry name" value="MLTA-INTERACTING PROTEIN-RELATED"/>
    <property type="match status" value="1"/>
</dbReference>
<evidence type="ECO:0000256" key="1">
    <source>
        <dbReference type="ARBA" id="ARBA00004442"/>
    </source>
</evidence>
<feature type="transmembrane region" description="Helical" evidence="6">
    <location>
        <begin position="12"/>
        <end position="33"/>
    </location>
</feature>